<dbReference type="Proteomes" id="UP000297527">
    <property type="component" value="Unassembled WGS sequence"/>
</dbReference>
<accession>A0A4Z1H960</accession>
<organism evidence="2 3">
    <name type="scientific">Botryotinia convoluta</name>
    <dbReference type="NCBI Taxonomy" id="54673"/>
    <lineage>
        <taxon>Eukaryota</taxon>
        <taxon>Fungi</taxon>
        <taxon>Dikarya</taxon>
        <taxon>Ascomycota</taxon>
        <taxon>Pezizomycotina</taxon>
        <taxon>Leotiomycetes</taxon>
        <taxon>Helotiales</taxon>
        <taxon>Sclerotiniaceae</taxon>
        <taxon>Botryotinia</taxon>
    </lineage>
</organism>
<name>A0A4Z1H960_9HELO</name>
<evidence type="ECO:0000256" key="1">
    <source>
        <dbReference type="SAM" id="MobiDB-lite"/>
    </source>
</evidence>
<proteinExistence type="predicted"/>
<reference evidence="2 3" key="1">
    <citation type="submission" date="2017-12" db="EMBL/GenBank/DDBJ databases">
        <title>Comparative genomics of Botrytis spp.</title>
        <authorList>
            <person name="Valero-Jimenez C.A."/>
            <person name="Tapia P."/>
            <person name="Veloso J."/>
            <person name="Silva-Moreno E."/>
            <person name="Staats M."/>
            <person name="Valdes J.H."/>
            <person name="Van Kan J.A.L."/>
        </authorList>
    </citation>
    <scope>NUCLEOTIDE SEQUENCE [LARGE SCALE GENOMIC DNA]</scope>
    <source>
        <strain evidence="2 3">MUCL11595</strain>
    </source>
</reference>
<dbReference type="AlphaFoldDB" id="A0A4Z1H960"/>
<feature type="region of interest" description="Disordered" evidence="1">
    <location>
        <begin position="1"/>
        <end position="21"/>
    </location>
</feature>
<evidence type="ECO:0000313" key="2">
    <source>
        <dbReference type="EMBL" id="TGO44002.1"/>
    </source>
</evidence>
<comment type="caution">
    <text evidence="2">The sequence shown here is derived from an EMBL/GenBank/DDBJ whole genome shotgun (WGS) entry which is preliminary data.</text>
</comment>
<sequence length="96" mass="10637">MTVGRRPVQRRPPIPRPHRGVGTSFQQAFRLVEPPAGRSAVEEELAIRVEHVYVSGPATVDACQGLVNDAVNFAVRFFLDSVPTMLYPIVPELLSR</sequence>
<gene>
    <name evidence="2" type="ORF">BCON_0661g00020</name>
</gene>
<evidence type="ECO:0000313" key="3">
    <source>
        <dbReference type="Proteomes" id="UP000297527"/>
    </source>
</evidence>
<keyword evidence="3" id="KW-1185">Reference proteome</keyword>
<protein>
    <submittedName>
        <fullName evidence="2">Uncharacterized protein</fullName>
    </submittedName>
</protein>
<dbReference type="EMBL" id="PQXN01000659">
    <property type="protein sequence ID" value="TGO44002.1"/>
    <property type="molecule type" value="Genomic_DNA"/>
</dbReference>